<evidence type="ECO:0000313" key="8">
    <source>
        <dbReference type="EMBL" id="CAL6032522.1"/>
    </source>
</evidence>
<keyword evidence="2 3" id="KW-0560">Oxidoreductase</keyword>
<feature type="active site" evidence="4">
    <location>
        <position position="207"/>
    </location>
</feature>
<dbReference type="GO" id="GO:0005737">
    <property type="term" value="C:cytoplasm"/>
    <property type="evidence" value="ECO:0007669"/>
    <property type="project" value="TreeGrafter"/>
</dbReference>
<sequence>MSYEQIFNEIKKTHESKVMYSIQYRISLLKDFYKAIKENEQLILDALWEDRHKSKAQAKLTELTGVYHELNYFISNLKNLAKPRYEKSSMQTINAKVYTQAFPMGPTLIVTPFNYPVNLSLIPLIGSIASGNPVVLKYSKSTPAVQRAVTQILLLAKIPTSVVSIYTFETSMLFNVTYSLVIFTGSTQTGRSVFSSCSKTLTKCILELGGANPCVVFEDADLENAAQQVAILKFTNSGQTCITCNYLSFIGSEQKFQKFQELLTKYMSRYVNNYEHVVKIDGKAKYDELTQLSKHSLVQVFNDKVIFDNESEKAERIAKQRDSELFPPTLLQVKGDEEFVTKEIFGPVLPMFRMESMQEFKNWFNSRYSEQAKPLSSYLFTKNKQNKKEFKQLIQAGAININQGLLYVNSSLPFGGVGESGLGSYHGIYSFNTFSHMQPVFEIKPGKTPIMISKALAKLQLVPYSLQFGDTMMNMSSHQCSVNWVAVLGVLCTLILAWAIAVTVVLSKK</sequence>
<evidence type="ECO:0000313" key="9">
    <source>
        <dbReference type="Proteomes" id="UP001642409"/>
    </source>
</evidence>
<evidence type="ECO:0000313" key="7">
    <source>
        <dbReference type="EMBL" id="CAI9966439.1"/>
    </source>
</evidence>
<comment type="caution">
    <text evidence="7">The sequence shown here is derived from an EMBL/GenBank/DDBJ whole genome shotgun (WGS) entry which is preliminary data.</text>
</comment>
<feature type="active site" evidence="4">
    <location>
        <position position="241"/>
    </location>
</feature>
<gene>
    <name evidence="8" type="ORF">HINF_LOCUS34524</name>
    <name evidence="7" type="ORF">HINF_LOCUS54084</name>
</gene>
<evidence type="ECO:0000256" key="4">
    <source>
        <dbReference type="PIRSR" id="PIRSR036492-1"/>
    </source>
</evidence>
<keyword evidence="5" id="KW-0812">Transmembrane</keyword>
<feature type="domain" description="Aldehyde dehydrogenase" evidence="6">
    <location>
        <begin position="20"/>
        <end position="438"/>
    </location>
</feature>
<dbReference type="AlphaFoldDB" id="A0AA86R5Q1"/>
<accession>A0AA86R5Q1</accession>
<evidence type="ECO:0000256" key="3">
    <source>
        <dbReference type="PIRNR" id="PIRNR036492"/>
    </source>
</evidence>
<dbReference type="PANTHER" id="PTHR43570">
    <property type="entry name" value="ALDEHYDE DEHYDROGENASE"/>
    <property type="match status" value="1"/>
</dbReference>
<reference evidence="7" key="1">
    <citation type="submission" date="2023-06" db="EMBL/GenBank/DDBJ databases">
        <authorList>
            <person name="Kurt Z."/>
        </authorList>
    </citation>
    <scope>NUCLEOTIDE SEQUENCE</scope>
</reference>
<keyword evidence="5" id="KW-1133">Transmembrane helix</keyword>
<feature type="transmembrane region" description="Helical" evidence="5">
    <location>
        <begin position="484"/>
        <end position="506"/>
    </location>
</feature>
<dbReference type="InterPro" id="IPR016162">
    <property type="entry name" value="Ald_DH_N"/>
</dbReference>
<dbReference type="EMBL" id="CATOUU010001007">
    <property type="protein sequence ID" value="CAI9966439.1"/>
    <property type="molecule type" value="Genomic_DNA"/>
</dbReference>
<dbReference type="PANTHER" id="PTHR43570:SF16">
    <property type="entry name" value="ALDEHYDE DEHYDROGENASE TYPE III, ISOFORM Q"/>
    <property type="match status" value="1"/>
</dbReference>
<evidence type="ECO:0000256" key="5">
    <source>
        <dbReference type="SAM" id="Phobius"/>
    </source>
</evidence>
<dbReference type="InterPro" id="IPR016163">
    <property type="entry name" value="Ald_DH_C"/>
</dbReference>
<protein>
    <recommendedName>
        <fullName evidence="3">Aldehyde dehydrogenase</fullName>
    </recommendedName>
</protein>
<dbReference type="GO" id="GO:0006081">
    <property type="term" value="P:aldehyde metabolic process"/>
    <property type="evidence" value="ECO:0007669"/>
    <property type="project" value="InterPro"/>
</dbReference>
<dbReference type="GO" id="GO:0004029">
    <property type="term" value="F:aldehyde dehydrogenase (NAD+) activity"/>
    <property type="evidence" value="ECO:0007669"/>
    <property type="project" value="TreeGrafter"/>
</dbReference>
<name>A0AA86R5Q1_9EUKA</name>
<dbReference type="Gene3D" id="3.40.309.10">
    <property type="entry name" value="Aldehyde Dehydrogenase, Chain A, domain 2"/>
    <property type="match status" value="1"/>
</dbReference>
<evidence type="ECO:0000256" key="2">
    <source>
        <dbReference type="ARBA" id="ARBA00023002"/>
    </source>
</evidence>
<proteinExistence type="inferred from homology"/>
<dbReference type="InterPro" id="IPR016161">
    <property type="entry name" value="Ald_DH/histidinol_DH"/>
</dbReference>
<reference evidence="8 9" key="2">
    <citation type="submission" date="2024-07" db="EMBL/GenBank/DDBJ databases">
        <authorList>
            <person name="Akdeniz Z."/>
        </authorList>
    </citation>
    <scope>NUCLEOTIDE SEQUENCE [LARGE SCALE GENOMIC DNA]</scope>
</reference>
<dbReference type="PIRSF" id="PIRSF036492">
    <property type="entry name" value="ALDH"/>
    <property type="match status" value="1"/>
</dbReference>
<keyword evidence="9" id="KW-1185">Reference proteome</keyword>
<evidence type="ECO:0000259" key="6">
    <source>
        <dbReference type="Pfam" id="PF00171"/>
    </source>
</evidence>
<dbReference type="Pfam" id="PF00171">
    <property type="entry name" value="Aldedh"/>
    <property type="match status" value="1"/>
</dbReference>
<dbReference type="Gene3D" id="3.40.605.10">
    <property type="entry name" value="Aldehyde Dehydrogenase, Chain A, domain 1"/>
    <property type="match status" value="1"/>
</dbReference>
<keyword evidence="5" id="KW-0472">Membrane</keyword>
<comment type="similarity">
    <text evidence="1 3">Belongs to the aldehyde dehydrogenase family.</text>
</comment>
<organism evidence="7">
    <name type="scientific">Hexamita inflata</name>
    <dbReference type="NCBI Taxonomy" id="28002"/>
    <lineage>
        <taxon>Eukaryota</taxon>
        <taxon>Metamonada</taxon>
        <taxon>Diplomonadida</taxon>
        <taxon>Hexamitidae</taxon>
        <taxon>Hexamitinae</taxon>
        <taxon>Hexamita</taxon>
    </lineage>
</organism>
<dbReference type="SUPFAM" id="SSF53720">
    <property type="entry name" value="ALDH-like"/>
    <property type="match status" value="1"/>
</dbReference>
<dbReference type="InterPro" id="IPR012394">
    <property type="entry name" value="Aldehyde_DH_NAD(P)"/>
</dbReference>
<evidence type="ECO:0000256" key="1">
    <source>
        <dbReference type="ARBA" id="ARBA00009986"/>
    </source>
</evidence>
<dbReference type="EMBL" id="CAXDID020000123">
    <property type="protein sequence ID" value="CAL6032522.1"/>
    <property type="molecule type" value="Genomic_DNA"/>
</dbReference>
<dbReference type="Proteomes" id="UP001642409">
    <property type="component" value="Unassembled WGS sequence"/>
</dbReference>
<dbReference type="InterPro" id="IPR015590">
    <property type="entry name" value="Aldehyde_DH_dom"/>
</dbReference>